<comment type="caution">
    <text evidence="1">The sequence shown here is derived from an EMBL/GenBank/DDBJ whole genome shotgun (WGS) entry which is preliminary data.</text>
</comment>
<protein>
    <submittedName>
        <fullName evidence="1">Aquaporin</fullName>
    </submittedName>
</protein>
<evidence type="ECO:0000313" key="2">
    <source>
        <dbReference type="Proteomes" id="UP000814128"/>
    </source>
</evidence>
<gene>
    <name evidence="1" type="ORF">K488DRAFT_79339</name>
</gene>
<dbReference type="Proteomes" id="UP000814128">
    <property type="component" value="Unassembled WGS sequence"/>
</dbReference>
<proteinExistence type="predicted"/>
<organism evidence="1 2">
    <name type="scientific">Vararia minispora EC-137</name>
    <dbReference type="NCBI Taxonomy" id="1314806"/>
    <lineage>
        <taxon>Eukaryota</taxon>
        <taxon>Fungi</taxon>
        <taxon>Dikarya</taxon>
        <taxon>Basidiomycota</taxon>
        <taxon>Agaricomycotina</taxon>
        <taxon>Agaricomycetes</taxon>
        <taxon>Russulales</taxon>
        <taxon>Lachnocladiaceae</taxon>
        <taxon>Vararia</taxon>
    </lineage>
</organism>
<evidence type="ECO:0000313" key="1">
    <source>
        <dbReference type="EMBL" id="KAI0030967.1"/>
    </source>
</evidence>
<sequence>MFGETCNLRILANVFTRSSEAIREPAAEALGTMFIVLFGCGVNCQAGLSSHPTVAPSPQGDPATVALVWGASVALGVWVAGGISGGHINPAVTLALATFRDFPWKKVPGYIFGQLIGALVGALVVYGNYARAIDLAEGGAGVRSVPGTASLFAAYALDYVPSANCFFDEFIGTFALVFVIFAVTDKYNGSPPPGLVPLAIFAVVLGIAAAFGMQTSFAINPARDLGPRIMTYMVGYGRKVFNYRSQFWLWCQVLGPISGALVAAFIYDAVIYTGPESVFNRPHVASRQEFISFN</sequence>
<name>A0ACB8QH34_9AGAM</name>
<reference evidence="1" key="2">
    <citation type="journal article" date="2022" name="New Phytol.">
        <title>Evolutionary transition to the ectomycorrhizal habit in the genomes of a hyperdiverse lineage of mushroom-forming fungi.</title>
        <authorList>
            <person name="Looney B."/>
            <person name="Miyauchi S."/>
            <person name="Morin E."/>
            <person name="Drula E."/>
            <person name="Courty P.E."/>
            <person name="Kohler A."/>
            <person name="Kuo A."/>
            <person name="LaButti K."/>
            <person name="Pangilinan J."/>
            <person name="Lipzen A."/>
            <person name="Riley R."/>
            <person name="Andreopoulos W."/>
            <person name="He G."/>
            <person name="Johnson J."/>
            <person name="Nolan M."/>
            <person name="Tritt A."/>
            <person name="Barry K.W."/>
            <person name="Grigoriev I.V."/>
            <person name="Nagy L.G."/>
            <person name="Hibbett D."/>
            <person name="Henrissat B."/>
            <person name="Matheny P.B."/>
            <person name="Labbe J."/>
            <person name="Martin F.M."/>
        </authorList>
    </citation>
    <scope>NUCLEOTIDE SEQUENCE</scope>
    <source>
        <strain evidence="1">EC-137</strain>
    </source>
</reference>
<keyword evidence="2" id="KW-1185">Reference proteome</keyword>
<accession>A0ACB8QH34</accession>
<dbReference type="EMBL" id="MU273598">
    <property type="protein sequence ID" value="KAI0030967.1"/>
    <property type="molecule type" value="Genomic_DNA"/>
</dbReference>
<reference evidence="1" key="1">
    <citation type="submission" date="2021-02" db="EMBL/GenBank/DDBJ databases">
        <authorList>
            <consortium name="DOE Joint Genome Institute"/>
            <person name="Ahrendt S."/>
            <person name="Looney B.P."/>
            <person name="Miyauchi S."/>
            <person name="Morin E."/>
            <person name="Drula E."/>
            <person name="Courty P.E."/>
            <person name="Chicoki N."/>
            <person name="Fauchery L."/>
            <person name="Kohler A."/>
            <person name="Kuo A."/>
            <person name="Labutti K."/>
            <person name="Pangilinan J."/>
            <person name="Lipzen A."/>
            <person name="Riley R."/>
            <person name="Andreopoulos W."/>
            <person name="He G."/>
            <person name="Johnson J."/>
            <person name="Barry K.W."/>
            <person name="Grigoriev I.V."/>
            <person name="Nagy L."/>
            <person name="Hibbett D."/>
            <person name="Henrissat B."/>
            <person name="Matheny P.B."/>
            <person name="Labbe J."/>
            <person name="Martin F."/>
        </authorList>
    </citation>
    <scope>NUCLEOTIDE SEQUENCE</scope>
    <source>
        <strain evidence="1">EC-137</strain>
    </source>
</reference>